<evidence type="ECO:0000313" key="1">
    <source>
        <dbReference type="EMBL" id="OQV13300.1"/>
    </source>
</evidence>
<gene>
    <name evidence="1" type="ORF">BV898_12506</name>
</gene>
<dbReference type="EMBL" id="MTYJ01000127">
    <property type="protein sequence ID" value="OQV13300.1"/>
    <property type="molecule type" value="Genomic_DNA"/>
</dbReference>
<comment type="caution">
    <text evidence="1">The sequence shown here is derived from an EMBL/GenBank/DDBJ whole genome shotgun (WGS) entry which is preliminary data.</text>
</comment>
<keyword evidence="2" id="KW-1185">Reference proteome</keyword>
<proteinExistence type="predicted"/>
<dbReference type="AlphaFoldDB" id="A0A1W0WDL9"/>
<organism evidence="1 2">
    <name type="scientific">Hypsibius exemplaris</name>
    <name type="common">Freshwater tardigrade</name>
    <dbReference type="NCBI Taxonomy" id="2072580"/>
    <lineage>
        <taxon>Eukaryota</taxon>
        <taxon>Metazoa</taxon>
        <taxon>Ecdysozoa</taxon>
        <taxon>Tardigrada</taxon>
        <taxon>Eutardigrada</taxon>
        <taxon>Parachela</taxon>
        <taxon>Hypsibioidea</taxon>
        <taxon>Hypsibiidae</taxon>
        <taxon>Hypsibius</taxon>
    </lineage>
</organism>
<protein>
    <submittedName>
        <fullName evidence="1">Uncharacterized protein</fullName>
    </submittedName>
</protein>
<dbReference type="Proteomes" id="UP000192578">
    <property type="component" value="Unassembled WGS sequence"/>
</dbReference>
<sequence>MHVADGSWYGLWVDSDGALLRRIRPSRSRISCWKRRLLPGAARCVEHRLADGGRRHLEQVFPPNGEIFDFRIKFLTPRLRPP</sequence>
<reference evidence="2" key="1">
    <citation type="submission" date="2017-01" db="EMBL/GenBank/DDBJ databases">
        <title>Comparative genomics of anhydrobiosis in the tardigrade Hypsibius dujardini.</title>
        <authorList>
            <person name="Yoshida Y."/>
            <person name="Koutsovoulos G."/>
            <person name="Laetsch D."/>
            <person name="Stevens L."/>
            <person name="Kumar S."/>
            <person name="Horikawa D."/>
            <person name="Ishino K."/>
            <person name="Komine S."/>
            <person name="Tomita M."/>
            <person name="Blaxter M."/>
            <person name="Arakawa K."/>
        </authorList>
    </citation>
    <scope>NUCLEOTIDE SEQUENCE [LARGE SCALE GENOMIC DNA]</scope>
    <source>
        <strain evidence="2">Z151</strain>
    </source>
</reference>
<name>A0A1W0WDL9_HYPEX</name>
<accession>A0A1W0WDL9</accession>
<evidence type="ECO:0000313" key="2">
    <source>
        <dbReference type="Proteomes" id="UP000192578"/>
    </source>
</evidence>